<feature type="coiled-coil region" evidence="1">
    <location>
        <begin position="57"/>
        <end position="88"/>
    </location>
</feature>
<reference evidence="3 4" key="1">
    <citation type="submission" date="2019-09" db="EMBL/GenBank/DDBJ databases">
        <title>A chromosome-level genome assembly of the Chinese tupelo Nyssa sinensis.</title>
        <authorList>
            <person name="Yang X."/>
            <person name="Kang M."/>
            <person name="Yang Y."/>
            <person name="Xiong H."/>
            <person name="Wang M."/>
            <person name="Zhang Z."/>
            <person name="Wang Z."/>
            <person name="Wu H."/>
            <person name="Ma T."/>
            <person name="Liu J."/>
            <person name="Xi Z."/>
        </authorList>
    </citation>
    <scope>NUCLEOTIDE SEQUENCE [LARGE SCALE GENOMIC DNA]</scope>
    <source>
        <strain evidence="3">J267</strain>
        <tissue evidence="3">Leaf</tissue>
    </source>
</reference>
<dbReference type="PANTHER" id="PTHR35692">
    <property type="entry name" value="F26F24.11"/>
    <property type="match status" value="1"/>
</dbReference>
<feature type="region of interest" description="Disordered" evidence="2">
    <location>
        <begin position="20"/>
        <end position="47"/>
    </location>
</feature>
<keyword evidence="4" id="KW-1185">Reference proteome</keyword>
<dbReference type="AlphaFoldDB" id="A0A5J5AEN8"/>
<dbReference type="EMBL" id="CM018045">
    <property type="protein sequence ID" value="KAA8528176.1"/>
    <property type="molecule type" value="Genomic_DNA"/>
</dbReference>
<evidence type="ECO:0000313" key="4">
    <source>
        <dbReference type="Proteomes" id="UP000325577"/>
    </source>
</evidence>
<organism evidence="3 4">
    <name type="scientific">Nyssa sinensis</name>
    <dbReference type="NCBI Taxonomy" id="561372"/>
    <lineage>
        <taxon>Eukaryota</taxon>
        <taxon>Viridiplantae</taxon>
        <taxon>Streptophyta</taxon>
        <taxon>Embryophyta</taxon>
        <taxon>Tracheophyta</taxon>
        <taxon>Spermatophyta</taxon>
        <taxon>Magnoliopsida</taxon>
        <taxon>eudicotyledons</taxon>
        <taxon>Gunneridae</taxon>
        <taxon>Pentapetalae</taxon>
        <taxon>asterids</taxon>
        <taxon>Cornales</taxon>
        <taxon>Nyssaceae</taxon>
        <taxon>Nyssa</taxon>
    </lineage>
</organism>
<name>A0A5J5AEN8_9ASTE</name>
<dbReference type="OrthoDB" id="1936256at2759"/>
<protein>
    <submittedName>
        <fullName evidence="3">Uncharacterized protein</fullName>
    </submittedName>
</protein>
<evidence type="ECO:0000256" key="2">
    <source>
        <dbReference type="SAM" id="MobiDB-lite"/>
    </source>
</evidence>
<keyword evidence="1" id="KW-0175">Coiled coil</keyword>
<dbReference type="PANTHER" id="PTHR35692:SF5">
    <property type="entry name" value="REMORIN C-TERMINAL DOMAIN-CONTAINING PROTEIN"/>
    <property type="match status" value="1"/>
</dbReference>
<proteinExistence type="predicted"/>
<dbReference type="Proteomes" id="UP000325577">
    <property type="component" value="Linkage Group LG21"/>
</dbReference>
<evidence type="ECO:0000256" key="1">
    <source>
        <dbReference type="SAM" id="Coils"/>
    </source>
</evidence>
<feature type="compositionally biased region" description="Basic and acidic residues" evidence="2">
    <location>
        <begin position="34"/>
        <end position="47"/>
    </location>
</feature>
<evidence type="ECO:0000313" key="3">
    <source>
        <dbReference type="EMBL" id="KAA8528176.1"/>
    </source>
</evidence>
<sequence length="225" mass="25852">MESESPPRSAICCFCYSTRSDDRKKKSSRGVSGLDEKGNGNWEKTDEILSDMSTFSVKEQERRLKKAKEEEERLSREAEKAVRWVKQESARMDVSAIKNLTSEDDDPINLISIVIDLKFFLFLLLIPICSFMESRPSPPRLKCCLWQTSKRNDSTEKSKCNGISGTNAYYGDWGMDDTILTDKSTFSVKEQERMLKKAMKEQENAIKKGEKVVKFVRKKSEKFGN</sequence>
<accession>A0A5J5AEN8</accession>
<gene>
    <name evidence="3" type="ORF">F0562_035573</name>
</gene>